<evidence type="ECO:0000256" key="1">
    <source>
        <dbReference type="SAM" id="MobiDB-lite"/>
    </source>
</evidence>
<name>A0A2D2Q1W0_PARLV</name>
<dbReference type="KEGG" id="slw:BRW62_06875"/>
<protein>
    <submittedName>
        <fullName evidence="2">Uncharacterized protein</fullName>
    </submittedName>
</protein>
<proteinExistence type="predicted"/>
<dbReference type="RefSeq" id="WP_198405919.1">
    <property type="nucleotide sequence ID" value="NZ_CP018092.1"/>
</dbReference>
<evidence type="ECO:0000313" key="3">
    <source>
        <dbReference type="Proteomes" id="UP000231057"/>
    </source>
</evidence>
<sequence>MPVPRLQEGDKWFAEIVERAAKLICTTPEFEDLWAAVFPHPLTPSLKGGEGEPDSTLAPLSRSGAGEGGQDHPLSPSLGEECRVRANEGRGVTDEAERAKLRAELDGIIAHLYGLTETEFVHILSTFPLVPEDTKQAALQAYRELR</sequence>
<dbReference type="Proteomes" id="UP000231057">
    <property type="component" value="Chromosome"/>
</dbReference>
<reference evidence="3" key="2">
    <citation type="journal article" date="2022" name="Front. Microbiol.">
        <title>Comparative Genomic Analysis Revealed Distinct Molecular Components and Organization of CO2-Concentrating Mechanism in Thermophilic Cyanobacteria.</title>
        <authorList>
            <person name="Tang J."/>
            <person name="Zhou H."/>
            <person name="Yao D."/>
            <person name="Riaz S."/>
            <person name="You D."/>
            <person name="Klepacz-Smolka A."/>
            <person name="Daroch M."/>
        </authorList>
    </citation>
    <scope>NUCLEOTIDE SEQUENCE [LARGE SCALE GENOMIC DNA]</scope>
    <source>
        <strain evidence="3">PCC 6715</strain>
    </source>
</reference>
<evidence type="ECO:0000313" key="2">
    <source>
        <dbReference type="EMBL" id="ATS18522.1"/>
    </source>
</evidence>
<organism evidence="2 3">
    <name type="scientific">Parathermosynechococcus lividus PCC 6715</name>
    <dbReference type="NCBI Taxonomy" id="1917166"/>
    <lineage>
        <taxon>Bacteria</taxon>
        <taxon>Bacillati</taxon>
        <taxon>Cyanobacteriota</taxon>
        <taxon>Cyanophyceae</taxon>
        <taxon>Acaryochloridales</taxon>
        <taxon>Thermosynechococcaceae</taxon>
        <taxon>Parathermosynechococcus</taxon>
    </lineage>
</organism>
<feature type="region of interest" description="Disordered" evidence="1">
    <location>
        <begin position="41"/>
        <end position="79"/>
    </location>
</feature>
<reference evidence="2 3" key="1">
    <citation type="submission" date="2016-11" db="EMBL/GenBank/DDBJ databases">
        <title>Complete genome sequence of thermophilic cyanobacteria strain Synechococcus sp. PCC6715.</title>
        <authorList>
            <person name="Tang J."/>
            <person name="Daroch M."/>
            <person name="Liang Y."/>
            <person name="Jiang D."/>
            <person name="Shah M."/>
        </authorList>
    </citation>
    <scope>NUCLEOTIDE SEQUENCE [LARGE SCALE GENOMIC DNA]</scope>
    <source>
        <strain evidence="2 3">PCC 6715</strain>
    </source>
</reference>
<accession>A0A2D2Q1W0</accession>
<keyword evidence="3" id="KW-1185">Reference proteome</keyword>
<dbReference type="AlphaFoldDB" id="A0A2D2Q1W0"/>
<gene>
    <name evidence="2" type="ORF">BRW62_06875</name>
</gene>
<dbReference type="EMBL" id="CP018092">
    <property type="protein sequence ID" value="ATS18522.1"/>
    <property type="molecule type" value="Genomic_DNA"/>
</dbReference>